<evidence type="ECO:0000259" key="2">
    <source>
        <dbReference type="Pfam" id="PF00582"/>
    </source>
</evidence>
<accession>A0A0N1F1H9</accession>
<gene>
    <name evidence="3" type="ORF">AE618_22975</name>
</gene>
<evidence type="ECO:0000313" key="4">
    <source>
        <dbReference type="Proteomes" id="UP000037822"/>
    </source>
</evidence>
<dbReference type="SUPFAM" id="SSF52402">
    <property type="entry name" value="Adenine nucleotide alpha hydrolases-like"/>
    <property type="match status" value="2"/>
</dbReference>
<proteinExistence type="inferred from homology"/>
<feature type="domain" description="UspA" evidence="2">
    <location>
        <begin position="231"/>
        <end position="280"/>
    </location>
</feature>
<organism evidence="3 4">
    <name type="scientific">Bosea vaviloviae</name>
    <dbReference type="NCBI Taxonomy" id="1526658"/>
    <lineage>
        <taxon>Bacteria</taxon>
        <taxon>Pseudomonadati</taxon>
        <taxon>Pseudomonadota</taxon>
        <taxon>Alphaproteobacteria</taxon>
        <taxon>Hyphomicrobiales</taxon>
        <taxon>Boseaceae</taxon>
        <taxon>Bosea</taxon>
    </lineage>
</organism>
<protein>
    <recommendedName>
        <fullName evidence="2">UspA domain-containing protein</fullName>
    </recommendedName>
</protein>
<dbReference type="Pfam" id="PF00582">
    <property type="entry name" value="Usp"/>
    <property type="match status" value="1"/>
</dbReference>
<keyword evidence="4" id="KW-1185">Reference proteome</keyword>
<dbReference type="PANTHER" id="PTHR46268">
    <property type="entry name" value="STRESS RESPONSE PROTEIN NHAX"/>
    <property type="match status" value="1"/>
</dbReference>
<dbReference type="AlphaFoldDB" id="A0A0N1F1H9"/>
<dbReference type="CDD" id="cd00293">
    <property type="entry name" value="USP-like"/>
    <property type="match status" value="1"/>
</dbReference>
<dbReference type="EMBL" id="LGSZ01000060">
    <property type="protein sequence ID" value="KPH77418.1"/>
    <property type="molecule type" value="Genomic_DNA"/>
</dbReference>
<evidence type="ECO:0000313" key="3">
    <source>
        <dbReference type="EMBL" id="KPH77418.1"/>
    </source>
</evidence>
<dbReference type="InterPro" id="IPR006016">
    <property type="entry name" value="UspA"/>
</dbReference>
<dbReference type="RefSeq" id="WP_054211397.1">
    <property type="nucleotide sequence ID" value="NZ_LGSZ01000060.1"/>
</dbReference>
<comment type="caution">
    <text evidence="3">The sequence shown here is derived from an EMBL/GenBank/DDBJ whole genome shotgun (WGS) entry which is preliminary data.</text>
</comment>
<dbReference type="Proteomes" id="UP000037822">
    <property type="component" value="Unassembled WGS sequence"/>
</dbReference>
<dbReference type="PANTHER" id="PTHR46268:SF15">
    <property type="entry name" value="UNIVERSAL STRESS PROTEIN HP_0031"/>
    <property type="match status" value="1"/>
</dbReference>
<evidence type="ECO:0000256" key="1">
    <source>
        <dbReference type="ARBA" id="ARBA00008791"/>
    </source>
</evidence>
<reference evidence="3 4" key="1">
    <citation type="submission" date="2015-07" db="EMBL/GenBank/DDBJ databases">
        <title>Whole genome sequencing of Bosea vaviloviae isolated from cave pool.</title>
        <authorList>
            <person name="Tan N.E.H."/>
            <person name="Lee Y.P."/>
            <person name="Gan H.M."/>
            <person name="Barton H."/>
            <person name="Savka M.A."/>
        </authorList>
    </citation>
    <scope>NUCLEOTIDE SEQUENCE [LARGE SCALE GENOMIC DNA]</scope>
    <source>
        <strain evidence="3 4">SD260</strain>
    </source>
</reference>
<sequence>MSEINETLQPSTYASIMVTLNLGVDAADSVKLASSLASTFSSRLIGVAAEEVVMPYYGDGAITIDPAIIEQAKREVAEKLAKAETVFRRAAGTINDIDWRCAIGLPNPFALEQARAADLVVVGRQGPDDASHGRMAISPGDLVMGLGRPILVVPPRTEHLAGKRIVIAWKDTREARRAVWDALPLLKRAERVFVLAIGTDAAQQGAADVSDHLLRHGVPSRAILRSEPSGLVVDELIDFAEQETADLIVSGAYGHSRVREWLFGGVTQDLLNSTPIPCLLSH</sequence>
<comment type="similarity">
    <text evidence="1">Belongs to the universal stress protein A family.</text>
</comment>
<dbReference type="PATRIC" id="fig|1526658.3.peg.1745"/>
<dbReference type="Gene3D" id="3.40.50.12370">
    <property type="match status" value="1"/>
</dbReference>
<dbReference type="OrthoDB" id="9804721at2"/>
<name>A0A0N1F1H9_9HYPH</name>